<accession>A0ABU2J625</accession>
<comment type="caution">
    <text evidence="2">The sequence shown here is derived from an EMBL/GenBank/DDBJ whole genome shotgun (WGS) entry which is preliminary data.</text>
</comment>
<dbReference type="InterPro" id="IPR052189">
    <property type="entry name" value="L-asp_N-monooxygenase_NS-form"/>
</dbReference>
<gene>
    <name evidence="2" type="ORF">RM423_03440</name>
</gene>
<dbReference type="Proteomes" id="UP001183176">
    <property type="component" value="Unassembled WGS sequence"/>
</dbReference>
<protein>
    <submittedName>
        <fullName evidence="2">FAD/NAD(P)-binding protein</fullName>
    </submittedName>
</protein>
<dbReference type="Pfam" id="PF13454">
    <property type="entry name" value="NAD_binding_9"/>
    <property type="match status" value="1"/>
</dbReference>
<dbReference type="EMBL" id="JAVREH010000003">
    <property type="protein sequence ID" value="MDT0260442.1"/>
    <property type="molecule type" value="Genomic_DNA"/>
</dbReference>
<dbReference type="PANTHER" id="PTHR40254">
    <property type="entry name" value="BLR0577 PROTEIN"/>
    <property type="match status" value="1"/>
</dbReference>
<organism evidence="2 3">
    <name type="scientific">Jatrophihabitans lederbergiae</name>
    <dbReference type="NCBI Taxonomy" id="3075547"/>
    <lineage>
        <taxon>Bacteria</taxon>
        <taxon>Bacillati</taxon>
        <taxon>Actinomycetota</taxon>
        <taxon>Actinomycetes</taxon>
        <taxon>Jatrophihabitantales</taxon>
        <taxon>Jatrophihabitantaceae</taxon>
        <taxon>Jatrophihabitans</taxon>
    </lineage>
</organism>
<evidence type="ECO:0000313" key="2">
    <source>
        <dbReference type="EMBL" id="MDT0260442.1"/>
    </source>
</evidence>
<reference evidence="3" key="1">
    <citation type="submission" date="2023-07" db="EMBL/GenBank/DDBJ databases">
        <title>30 novel species of actinomycetes from the DSMZ collection.</title>
        <authorList>
            <person name="Nouioui I."/>
        </authorList>
    </citation>
    <scope>NUCLEOTIDE SEQUENCE [LARGE SCALE GENOMIC DNA]</scope>
    <source>
        <strain evidence="3">DSM 44399</strain>
    </source>
</reference>
<dbReference type="RefSeq" id="WP_311421593.1">
    <property type="nucleotide sequence ID" value="NZ_JAVREH010000003.1"/>
</dbReference>
<name>A0ABU2J625_9ACTN</name>
<feature type="domain" description="FAD-dependent urate hydroxylase HpyO/Asp monooxygenase CreE-like FAD/NAD(P)-binding" evidence="1">
    <location>
        <begin position="24"/>
        <end position="196"/>
    </location>
</feature>
<evidence type="ECO:0000313" key="3">
    <source>
        <dbReference type="Proteomes" id="UP001183176"/>
    </source>
</evidence>
<dbReference type="InterPro" id="IPR036188">
    <property type="entry name" value="FAD/NAD-bd_sf"/>
</dbReference>
<evidence type="ECO:0000259" key="1">
    <source>
        <dbReference type="Pfam" id="PF13454"/>
    </source>
</evidence>
<proteinExistence type="predicted"/>
<sequence>MTRYDPCPPEAAAPTAGLRRRSIAIVGSGPRGLSVLERLAARLIADQPGGAECADLPGRQLIDIFLIDSVQVGCGRVWRTDQPEWLLMNTVAGEITAYSGRPDEGPARPSAGPSFAQWWTAKSGIDRANDYAPRAVYGRYLMSTLDSIATALPSHVTLHRLTSRLEDLEQGAEGYHLRFADGRTLTVDRAVLTTGHSKPALTGPLRELATFAASRPKLLYIAGDSAADMPLSDIPAASKVGILGMGVTFYDVLACLTLGRGGAFLEMPNGIRYLPSGDEPTLFAGSRSGMPQPARGRNQKASVQTYQPLYFTPHWVRFGARERELDFRNDVLPRLMAEVNLVFYVATLRERGGKQVADSFTERARAVGGQSVSALDEVAAEFGLADVPGIDFDSLSLPFRDRTFDSRQSFHETLLAAIGADLREAERGNIDSPVKAALDMLRSFRWIIRELVDFGGLSPRSHRLDLLDWYAPRSSFLAAGPPLVRLRHVAALIEAGVLMMAGPQASFTADLEQDRFVVSSPVIRDSAVAVETVIDARIPAPDLGHDLSPLARRLRERGIWSAFVNRGASGEFVTGGVAVTTSPFHPVGADGHPDTGLYVLGIPSEHTRWFTQVVATGPSSWSDFMQDADAVAADILRILRPDTRQPPAQLSGAR</sequence>
<dbReference type="InterPro" id="IPR038732">
    <property type="entry name" value="HpyO/CreE_NAD-binding"/>
</dbReference>
<dbReference type="SUPFAM" id="SSF51905">
    <property type="entry name" value="FAD/NAD(P)-binding domain"/>
    <property type="match status" value="1"/>
</dbReference>
<keyword evidence="3" id="KW-1185">Reference proteome</keyword>
<dbReference type="PANTHER" id="PTHR40254:SF1">
    <property type="entry name" value="BLR0577 PROTEIN"/>
    <property type="match status" value="1"/>
</dbReference>